<sequence>DFFMTDGRYYRDFKKGTMLGPAQKKWLKEKLRASTATFKVVASGTLWTETADKGGKDSWWGVPEEREEIFSLIEEEKINGVFLLSADRHRTDVYRIKRPAGYDLYEFETSKLTNNHTHGTKKEAIFSYNKGNFFGLLDFDLTKNDPEMTFRCITMEDKEVYSLTLRKSQLSHSGIKLENGPKFNFEYRKKGPHGSPNSIEAKVTESSVVFDVKSGFGIGSGKIKLVEGNWPKKVLVRLHLGGLE</sequence>
<dbReference type="AlphaFoldDB" id="A0A383BW48"/>
<name>A0A383BW48_9ZZZZ</name>
<accession>A0A383BW48</accession>
<dbReference type="InterPro" id="IPR029052">
    <property type="entry name" value="Metallo-depent_PP-like"/>
</dbReference>
<dbReference type="EMBL" id="UINC01203392">
    <property type="protein sequence ID" value="SVE23618.1"/>
    <property type="molecule type" value="Genomic_DNA"/>
</dbReference>
<organism evidence="2">
    <name type="scientific">marine metagenome</name>
    <dbReference type="NCBI Taxonomy" id="408172"/>
    <lineage>
        <taxon>unclassified sequences</taxon>
        <taxon>metagenomes</taxon>
        <taxon>ecological metagenomes</taxon>
    </lineage>
</organism>
<dbReference type="PANTHER" id="PTHR33987:SF1">
    <property type="entry name" value="CALCINEURIN-LIKE METALLO-PHOSPHOESTERASE SUPERFAMILY PROTEIN"/>
    <property type="match status" value="1"/>
</dbReference>
<proteinExistence type="predicted"/>
<feature type="non-terminal residue" evidence="2">
    <location>
        <position position="1"/>
    </location>
</feature>
<feature type="non-terminal residue" evidence="2">
    <location>
        <position position="244"/>
    </location>
</feature>
<feature type="domain" description="PhoD-like phosphatase metallophosphatase" evidence="1">
    <location>
        <begin position="14"/>
        <end position="122"/>
    </location>
</feature>
<dbReference type="PANTHER" id="PTHR33987">
    <property type="entry name" value="CALCINEURIN-LIKE METALLO-PHOSPHOESTERASE SUPERFAMILY PROTEIN"/>
    <property type="match status" value="1"/>
</dbReference>
<dbReference type="Pfam" id="PF09423">
    <property type="entry name" value="PhoD"/>
    <property type="match status" value="1"/>
</dbReference>
<evidence type="ECO:0000313" key="2">
    <source>
        <dbReference type="EMBL" id="SVE23618.1"/>
    </source>
</evidence>
<evidence type="ECO:0000259" key="1">
    <source>
        <dbReference type="Pfam" id="PF09423"/>
    </source>
</evidence>
<dbReference type="InterPro" id="IPR038607">
    <property type="entry name" value="PhoD-like_sf"/>
</dbReference>
<reference evidence="2" key="1">
    <citation type="submission" date="2018-05" db="EMBL/GenBank/DDBJ databases">
        <authorList>
            <person name="Lanie J.A."/>
            <person name="Ng W.-L."/>
            <person name="Kazmierczak K.M."/>
            <person name="Andrzejewski T.M."/>
            <person name="Davidsen T.M."/>
            <person name="Wayne K.J."/>
            <person name="Tettelin H."/>
            <person name="Glass J.I."/>
            <person name="Rusch D."/>
            <person name="Podicherti R."/>
            <person name="Tsui H.-C.T."/>
            <person name="Winkler M.E."/>
        </authorList>
    </citation>
    <scope>NUCLEOTIDE SEQUENCE</scope>
</reference>
<protein>
    <recommendedName>
        <fullName evidence="1">PhoD-like phosphatase metallophosphatase domain-containing protein</fullName>
    </recommendedName>
</protein>
<gene>
    <name evidence="2" type="ORF">METZ01_LOCUS476472</name>
</gene>
<dbReference type="SUPFAM" id="SSF56300">
    <property type="entry name" value="Metallo-dependent phosphatases"/>
    <property type="match status" value="1"/>
</dbReference>
<dbReference type="Gene3D" id="3.60.21.70">
    <property type="entry name" value="PhoD-like phosphatase"/>
    <property type="match status" value="1"/>
</dbReference>
<dbReference type="InterPro" id="IPR018946">
    <property type="entry name" value="PhoD-like_MPP"/>
</dbReference>